<evidence type="ECO:0000313" key="3">
    <source>
        <dbReference type="Proteomes" id="UP000178930"/>
    </source>
</evidence>
<feature type="transmembrane region" description="Helical" evidence="1">
    <location>
        <begin position="49"/>
        <end position="68"/>
    </location>
</feature>
<keyword evidence="1" id="KW-0812">Transmembrane</keyword>
<feature type="transmembrane region" description="Helical" evidence="1">
    <location>
        <begin position="120"/>
        <end position="137"/>
    </location>
</feature>
<organism evidence="2 3">
    <name type="scientific">Candidatus Buchananbacteria bacterium RIFCSPHIGHO2_01_FULL_39_14</name>
    <dbReference type="NCBI Taxonomy" id="1797532"/>
    <lineage>
        <taxon>Bacteria</taxon>
        <taxon>Candidatus Buchananiibacteriota</taxon>
    </lineage>
</organism>
<evidence type="ECO:0000313" key="2">
    <source>
        <dbReference type="EMBL" id="OGY43063.1"/>
    </source>
</evidence>
<dbReference type="STRING" id="1797532.A2729_03800"/>
<dbReference type="Proteomes" id="UP000178930">
    <property type="component" value="Unassembled WGS sequence"/>
</dbReference>
<comment type="caution">
    <text evidence="2">The sequence shown here is derived from an EMBL/GenBank/DDBJ whole genome shotgun (WGS) entry which is preliminary data.</text>
</comment>
<proteinExistence type="predicted"/>
<feature type="transmembrane region" description="Helical" evidence="1">
    <location>
        <begin position="89"/>
        <end position="114"/>
    </location>
</feature>
<accession>A0A1G1XSM9</accession>
<sequence length="157" mass="17711">MNLIYSKKFLPLVWAIAGGLILTLILYLIQAAGMQSWTGPISFFKSKWYFILPLILGFAVQVWLWRKIKYFHEKHLGLVAASGGVSGSAMLACCLHNFTPILGILGINALATILAAYQDYIFSVSLFFVIFGLLYLYQKYLKAKRNYFFLANGVVCH</sequence>
<gene>
    <name evidence="2" type="ORF">A2729_03800</name>
</gene>
<evidence type="ECO:0000256" key="1">
    <source>
        <dbReference type="SAM" id="Phobius"/>
    </source>
</evidence>
<feature type="transmembrane region" description="Helical" evidence="1">
    <location>
        <begin position="12"/>
        <end position="29"/>
    </location>
</feature>
<keyword evidence="1" id="KW-1133">Transmembrane helix</keyword>
<name>A0A1G1XSM9_9BACT</name>
<dbReference type="EMBL" id="MHIB01000045">
    <property type="protein sequence ID" value="OGY43063.1"/>
    <property type="molecule type" value="Genomic_DNA"/>
</dbReference>
<dbReference type="AlphaFoldDB" id="A0A1G1XSM9"/>
<keyword evidence="1" id="KW-0472">Membrane</keyword>
<reference evidence="2 3" key="1">
    <citation type="journal article" date="2016" name="Nat. Commun.">
        <title>Thousands of microbial genomes shed light on interconnected biogeochemical processes in an aquifer system.</title>
        <authorList>
            <person name="Anantharaman K."/>
            <person name="Brown C.T."/>
            <person name="Hug L.A."/>
            <person name="Sharon I."/>
            <person name="Castelle C.J."/>
            <person name="Probst A.J."/>
            <person name="Thomas B.C."/>
            <person name="Singh A."/>
            <person name="Wilkins M.J."/>
            <person name="Karaoz U."/>
            <person name="Brodie E.L."/>
            <person name="Williams K.H."/>
            <person name="Hubbard S.S."/>
            <person name="Banfield J.F."/>
        </authorList>
    </citation>
    <scope>NUCLEOTIDE SEQUENCE [LARGE SCALE GENOMIC DNA]</scope>
</reference>
<protein>
    <submittedName>
        <fullName evidence="2">Uncharacterized protein</fullName>
    </submittedName>
</protein>